<feature type="region of interest" description="Disordered" evidence="1">
    <location>
        <begin position="22"/>
        <end position="46"/>
    </location>
</feature>
<protein>
    <recommendedName>
        <fullName evidence="5">Secreted protein</fullName>
    </recommendedName>
</protein>
<feature type="compositionally biased region" description="Low complexity" evidence="1">
    <location>
        <begin position="29"/>
        <end position="46"/>
    </location>
</feature>
<evidence type="ECO:0000313" key="4">
    <source>
        <dbReference type="Proteomes" id="UP000198662"/>
    </source>
</evidence>
<evidence type="ECO:0000313" key="3">
    <source>
        <dbReference type="EMBL" id="SDL17087.1"/>
    </source>
</evidence>
<feature type="region of interest" description="Disordered" evidence="1">
    <location>
        <begin position="122"/>
        <end position="149"/>
    </location>
</feature>
<evidence type="ECO:0008006" key="5">
    <source>
        <dbReference type="Google" id="ProtNLM"/>
    </source>
</evidence>
<proteinExistence type="predicted"/>
<dbReference type="Proteomes" id="UP000198662">
    <property type="component" value="Unassembled WGS sequence"/>
</dbReference>
<dbReference type="OrthoDB" id="7949713at2"/>
<keyword evidence="2" id="KW-0732">Signal</keyword>
<organism evidence="3 4">
    <name type="scientific">Glycomyces sambucus</name>
    <dbReference type="NCBI Taxonomy" id="380244"/>
    <lineage>
        <taxon>Bacteria</taxon>
        <taxon>Bacillati</taxon>
        <taxon>Actinomycetota</taxon>
        <taxon>Actinomycetes</taxon>
        <taxon>Glycomycetales</taxon>
        <taxon>Glycomycetaceae</taxon>
        <taxon>Glycomyces</taxon>
    </lineage>
</organism>
<dbReference type="STRING" id="380244.SAMN05216298_2867"/>
<name>A0A1G9HVQ0_9ACTN</name>
<evidence type="ECO:0000256" key="2">
    <source>
        <dbReference type="SAM" id="SignalP"/>
    </source>
</evidence>
<evidence type="ECO:0000256" key="1">
    <source>
        <dbReference type="SAM" id="MobiDB-lite"/>
    </source>
</evidence>
<accession>A0A1G9HVQ0</accession>
<sequence length="167" mass="17539">MRRVLIAAAALSALSLLAACGDDPDDGVASAGGTASAEAGEEGASLEQSLQDFAECMREQGVDFPDPDPDGGFEGAEELREAMENEPEAVEACEEHLASGEMSLDDPEIQAALLDFAQCMRDNGVEDMPDPGTDGFGPDLMDQESADPDWDAAIEACQDLLGEVRDQ</sequence>
<feature type="signal peptide" evidence="2">
    <location>
        <begin position="1"/>
        <end position="18"/>
    </location>
</feature>
<dbReference type="EMBL" id="FNGF01000004">
    <property type="protein sequence ID" value="SDL17087.1"/>
    <property type="molecule type" value="Genomic_DNA"/>
</dbReference>
<dbReference type="AlphaFoldDB" id="A0A1G9HVQ0"/>
<feature type="chain" id="PRO_5039023620" description="Secreted protein" evidence="2">
    <location>
        <begin position="19"/>
        <end position="167"/>
    </location>
</feature>
<dbReference type="PROSITE" id="PS51257">
    <property type="entry name" value="PROKAR_LIPOPROTEIN"/>
    <property type="match status" value="1"/>
</dbReference>
<dbReference type="RefSeq" id="WP_091049996.1">
    <property type="nucleotide sequence ID" value="NZ_FNGF01000004.1"/>
</dbReference>
<reference evidence="4" key="1">
    <citation type="submission" date="2016-10" db="EMBL/GenBank/DDBJ databases">
        <authorList>
            <person name="Varghese N."/>
            <person name="Submissions S."/>
        </authorList>
    </citation>
    <scope>NUCLEOTIDE SEQUENCE [LARGE SCALE GENOMIC DNA]</scope>
    <source>
        <strain evidence="4">CGMCC 4.3147</strain>
    </source>
</reference>
<keyword evidence="4" id="KW-1185">Reference proteome</keyword>
<gene>
    <name evidence="3" type="ORF">SAMN05216298_2867</name>
</gene>